<dbReference type="EMBL" id="JAANER010000003">
    <property type="protein sequence ID" value="KAG9192460.1"/>
    <property type="molecule type" value="Genomic_DNA"/>
</dbReference>
<name>A0AAD4NT36_9PLEO</name>
<gene>
    <name evidence="1" type="ORF">G6011_11194</name>
</gene>
<evidence type="ECO:0000313" key="1">
    <source>
        <dbReference type="EMBL" id="KAG9192460.1"/>
    </source>
</evidence>
<comment type="caution">
    <text evidence="1">The sequence shown here is derived from an EMBL/GenBank/DDBJ whole genome shotgun (WGS) entry which is preliminary data.</text>
</comment>
<organism evidence="1 2">
    <name type="scientific">Alternaria panax</name>
    <dbReference type="NCBI Taxonomy" id="48097"/>
    <lineage>
        <taxon>Eukaryota</taxon>
        <taxon>Fungi</taxon>
        <taxon>Dikarya</taxon>
        <taxon>Ascomycota</taxon>
        <taxon>Pezizomycotina</taxon>
        <taxon>Dothideomycetes</taxon>
        <taxon>Pleosporomycetidae</taxon>
        <taxon>Pleosporales</taxon>
        <taxon>Pleosporineae</taxon>
        <taxon>Pleosporaceae</taxon>
        <taxon>Alternaria</taxon>
        <taxon>Alternaria sect. Panax</taxon>
    </lineage>
</organism>
<dbReference type="Proteomes" id="UP001199106">
    <property type="component" value="Unassembled WGS sequence"/>
</dbReference>
<sequence length="276" mass="31478">MDDANETNWETLWTILVHAYSRKKLSLPGDKLVALSGVARHMMSRIKDIYVAGMWRRSLEVMLMWKVSGIGPRPPHYRAPSWSWASTNGLIWFNPGIERQSLIYVEDVVLDHATDDSTGAVTGGWLDLRGCLKPMRLRSTKNVRDKDPWPADWYMIVDSSTMSEHHANTTHEELITCLLDTIHSGESAFDDDNMEERLFFMPGLIQGKPDESPTLWCLLFRLTKSKNKNKTFERIGVGGGGAEHKKKLLLAELDEDTKARLPCLRYENGLHTIRII</sequence>
<dbReference type="PANTHER" id="PTHR33112:SF11">
    <property type="entry name" value="HETEROKARYON INCOMPATIBILITY DOMAIN-CONTAINING PROTEIN"/>
    <property type="match status" value="1"/>
</dbReference>
<reference evidence="1" key="1">
    <citation type="submission" date="2021-07" db="EMBL/GenBank/DDBJ databases">
        <title>Genome Resource of American Ginseng Black Spot Pathogen Alternaria panax.</title>
        <authorList>
            <person name="Qiu C."/>
            <person name="Wang W."/>
            <person name="Liu Z."/>
        </authorList>
    </citation>
    <scope>NUCLEOTIDE SEQUENCE</scope>
    <source>
        <strain evidence="1">BNCC115425</strain>
    </source>
</reference>
<dbReference type="PANTHER" id="PTHR33112">
    <property type="entry name" value="DOMAIN PROTEIN, PUTATIVE-RELATED"/>
    <property type="match status" value="1"/>
</dbReference>
<evidence type="ECO:0000313" key="2">
    <source>
        <dbReference type="Proteomes" id="UP001199106"/>
    </source>
</evidence>
<proteinExistence type="predicted"/>
<dbReference type="AlphaFoldDB" id="A0AAD4NT36"/>
<accession>A0AAD4NT36</accession>
<keyword evidence="2" id="KW-1185">Reference proteome</keyword>
<protein>
    <submittedName>
        <fullName evidence="1">Uncharacterized protein</fullName>
    </submittedName>
</protein>